<dbReference type="InterPro" id="IPR014746">
    <property type="entry name" value="Gln_synth/guanido_kin_cat_dom"/>
</dbReference>
<dbReference type="SMART" id="SM01230">
    <property type="entry name" value="Gln-synt_C"/>
    <property type="match status" value="1"/>
</dbReference>
<dbReference type="PROSITE" id="PS51987">
    <property type="entry name" value="GS_CATALYTIC"/>
    <property type="match status" value="1"/>
</dbReference>
<evidence type="ECO:0000256" key="3">
    <source>
        <dbReference type="ARBA" id="ARBA00022840"/>
    </source>
</evidence>
<feature type="domain" description="GS catalytic" evidence="7">
    <location>
        <begin position="139"/>
        <end position="484"/>
    </location>
</feature>
<dbReference type="InterPro" id="IPR036651">
    <property type="entry name" value="Gln_synt_N_sf"/>
</dbReference>
<dbReference type="Pfam" id="PF00120">
    <property type="entry name" value="Gln-synt_C"/>
    <property type="match status" value="1"/>
</dbReference>
<dbReference type="PANTHER" id="PTHR43785:SF12">
    <property type="entry name" value="TYPE-1 GLUTAMINE SYNTHETASE 2"/>
    <property type="match status" value="1"/>
</dbReference>
<evidence type="ECO:0000256" key="5">
    <source>
        <dbReference type="RuleBase" id="RU000384"/>
    </source>
</evidence>
<proteinExistence type="inferred from homology"/>
<keyword evidence="1" id="KW-0436">Ligase</keyword>
<feature type="domain" description="GS beta-grasp" evidence="6">
    <location>
        <begin position="31"/>
        <end position="132"/>
    </location>
</feature>
<dbReference type="EMBL" id="FSRU01000001">
    <property type="protein sequence ID" value="SIO37899.1"/>
    <property type="molecule type" value="Genomic_DNA"/>
</dbReference>
<gene>
    <name evidence="8" type="ORF">SAMN05444165_2681</name>
</gene>
<name>A0A1N6J140_9BURK</name>
<dbReference type="PROSITE" id="PS51986">
    <property type="entry name" value="GS_BETA_GRASP"/>
    <property type="match status" value="1"/>
</dbReference>
<evidence type="ECO:0000313" key="9">
    <source>
        <dbReference type="Proteomes" id="UP000185151"/>
    </source>
</evidence>
<dbReference type="Proteomes" id="UP000185151">
    <property type="component" value="Unassembled WGS sequence"/>
</dbReference>
<keyword evidence="2" id="KW-0547">Nucleotide-binding</keyword>
<evidence type="ECO:0000259" key="7">
    <source>
        <dbReference type="PROSITE" id="PS51987"/>
    </source>
</evidence>
<dbReference type="Gene3D" id="3.10.20.70">
    <property type="entry name" value="Glutamine synthetase, N-terminal domain"/>
    <property type="match status" value="1"/>
</dbReference>
<keyword evidence="3" id="KW-0067">ATP-binding</keyword>
<evidence type="ECO:0000313" key="8">
    <source>
        <dbReference type="EMBL" id="SIO37899.1"/>
    </source>
</evidence>
<dbReference type="PANTHER" id="PTHR43785">
    <property type="entry name" value="GAMMA-GLUTAMYLPUTRESCINE SYNTHETASE"/>
    <property type="match status" value="1"/>
</dbReference>
<accession>A0A1N6J140</accession>
<dbReference type="OrthoDB" id="9807095at2"/>
<sequence length="484" mass="53056">MPSRPFAEQHALWSDAQHDAASLLAARLESGDFDTVRFAFPDQHGILRGKTLVAAEAARALRSGVGFTSTMYAKDTSHRSVFSVFTREGGLGLDNMAGTSNSVLLADPTTFKALPWSPRTGWLLCDAYLPDGRAVPYATRPILAKANALLAERGWQLTTGLEVEFHVFRVTDPHMQPEDAGQPGRPVDVELLTHGYQYLTESRYDAVDGLMQLLRETCERLELPVSSLEIEFGPSQFEFTFAPQSAAASADAMLLFRSAVKQVCARHGYHATFMCRPRIPNVVSSGWHLHQSLVSIDAADAGSNLFKPDATGHPLSPLGLQFMGGLLRHASASTPFATPTINGYKRFRSQSLAPDRACWAHDNRGAMLRVLGGVGDNATRIENRIGEPAANPYLYFASQIFSGLDGVDQAIHPGESADQPYSSPAPRLPTTLAAALDALAADEVLRSQFGPGFVDYFIHLKRAELERYQAEVSEWEQREYFNLM</sequence>
<dbReference type="InterPro" id="IPR008146">
    <property type="entry name" value="Gln_synth_cat_dom"/>
</dbReference>
<dbReference type="AlphaFoldDB" id="A0A1N6J140"/>
<protein>
    <submittedName>
        <fullName evidence="8">L-glutamine synthetase</fullName>
    </submittedName>
</protein>
<organism evidence="8 9">
    <name type="scientific">Paraburkholderia phenazinium</name>
    <dbReference type="NCBI Taxonomy" id="60549"/>
    <lineage>
        <taxon>Bacteria</taxon>
        <taxon>Pseudomonadati</taxon>
        <taxon>Pseudomonadota</taxon>
        <taxon>Betaproteobacteria</taxon>
        <taxon>Burkholderiales</taxon>
        <taxon>Burkholderiaceae</taxon>
        <taxon>Paraburkholderia</taxon>
    </lineage>
</organism>
<comment type="similarity">
    <text evidence="4 5">Belongs to the glutamine synthetase family.</text>
</comment>
<evidence type="ECO:0000259" key="6">
    <source>
        <dbReference type="PROSITE" id="PS51986"/>
    </source>
</evidence>
<dbReference type="RefSeq" id="WP_074297461.1">
    <property type="nucleotide sequence ID" value="NZ_FSRU01000001.1"/>
</dbReference>
<dbReference type="GO" id="GO:0006542">
    <property type="term" value="P:glutamine biosynthetic process"/>
    <property type="evidence" value="ECO:0007669"/>
    <property type="project" value="InterPro"/>
</dbReference>
<evidence type="ECO:0000256" key="4">
    <source>
        <dbReference type="PROSITE-ProRule" id="PRU01330"/>
    </source>
</evidence>
<evidence type="ECO:0000256" key="1">
    <source>
        <dbReference type="ARBA" id="ARBA00022598"/>
    </source>
</evidence>
<dbReference type="SUPFAM" id="SSF55931">
    <property type="entry name" value="Glutamine synthetase/guanido kinase"/>
    <property type="match status" value="1"/>
</dbReference>
<dbReference type="InterPro" id="IPR008147">
    <property type="entry name" value="Gln_synt_N"/>
</dbReference>
<dbReference type="Gene3D" id="3.30.590.10">
    <property type="entry name" value="Glutamine synthetase/guanido kinase, catalytic domain"/>
    <property type="match status" value="1"/>
</dbReference>
<reference evidence="8 9" key="1">
    <citation type="submission" date="2016-11" db="EMBL/GenBank/DDBJ databases">
        <authorList>
            <person name="Jaros S."/>
            <person name="Januszkiewicz K."/>
            <person name="Wedrychowicz H."/>
        </authorList>
    </citation>
    <scope>NUCLEOTIDE SEQUENCE [LARGE SCALE GENOMIC DNA]</scope>
    <source>
        <strain evidence="8 9">GAS95</strain>
    </source>
</reference>
<evidence type="ECO:0000256" key="2">
    <source>
        <dbReference type="ARBA" id="ARBA00022741"/>
    </source>
</evidence>
<keyword evidence="9" id="KW-1185">Reference proteome</keyword>
<dbReference type="GO" id="GO:0005524">
    <property type="term" value="F:ATP binding"/>
    <property type="evidence" value="ECO:0007669"/>
    <property type="project" value="UniProtKB-KW"/>
</dbReference>
<dbReference type="GO" id="GO:0004356">
    <property type="term" value="F:glutamine synthetase activity"/>
    <property type="evidence" value="ECO:0007669"/>
    <property type="project" value="InterPro"/>
</dbReference>
<dbReference type="SUPFAM" id="SSF54368">
    <property type="entry name" value="Glutamine synthetase, N-terminal domain"/>
    <property type="match status" value="1"/>
</dbReference>